<evidence type="ECO:0000256" key="2">
    <source>
        <dbReference type="SAM" id="MobiDB-lite"/>
    </source>
</evidence>
<dbReference type="Pfam" id="PF09346">
    <property type="entry name" value="SMI1_KNR4"/>
    <property type="match status" value="1"/>
</dbReference>
<evidence type="ECO:0000259" key="3">
    <source>
        <dbReference type="SMART" id="SM00860"/>
    </source>
</evidence>
<feature type="region of interest" description="Disordered" evidence="2">
    <location>
        <begin position="411"/>
        <end position="455"/>
    </location>
</feature>
<dbReference type="PIRSF" id="PIRSF017023">
    <property type="entry name" value="KNR4"/>
    <property type="match status" value="1"/>
</dbReference>
<feature type="region of interest" description="Disordered" evidence="2">
    <location>
        <begin position="215"/>
        <end position="236"/>
    </location>
</feature>
<dbReference type="SUPFAM" id="SSF160631">
    <property type="entry name" value="SMI1/KNR4-like"/>
    <property type="match status" value="1"/>
</dbReference>
<feature type="compositionally biased region" description="Basic and acidic residues" evidence="2">
    <location>
        <begin position="478"/>
        <end position="496"/>
    </location>
</feature>
<feature type="region of interest" description="Disordered" evidence="2">
    <location>
        <begin position="478"/>
        <end position="560"/>
    </location>
</feature>
<evidence type="ECO:0000313" key="5">
    <source>
        <dbReference type="Proteomes" id="UP000837801"/>
    </source>
</evidence>
<organism evidence="4 5">
    <name type="scientific">[Candida] railenensis</name>
    <dbReference type="NCBI Taxonomy" id="45579"/>
    <lineage>
        <taxon>Eukaryota</taxon>
        <taxon>Fungi</taxon>
        <taxon>Dikarya</taxon>
        <taxon>Ascomycota</taxon>
        <taxon>Saccharomycotina</taxon>
        <taxon>Pichiomycetes</taxon>
        <taxon>Debaryomycetaceae</taxon>
        <taxon>Kurtzmaniella</taxon>
    </lineage>
</organism>
<comment type="similarity">
    <text evidence="1">Belongs to the KNR4/SMI1 family.</text>
</comment>
<keyword evidence="5" id="KW-1185">Reference proteome</keyword>
<gene>
    <name evidence="4" type="ORF">CLIB1423_16S02564</name>
</gene>
<name>A0A9P0QRZ6_9ASCO</name>
<dbReference type="EMBL" id="CAKXYY010000016">
    <property type="protein sequence ID" value="CAH2354433.1"/>
    <property type="molecule type" value="Genomic_DNA"/>
</dbReference>
<protein>
    <submittedName>
        <fullName evidence="4">KNR4/SMI1 homolog 2</fullName>
    </submittedName>
</protein>
<dbReference type="Gene3D" id="3.40.1580.10">
    <property type="entry name" value="SMI1/KNR4-like"/>
    <property type="match status" value="1"/>
</dbReference>
<evidence type="ECO:0000256" key="1">
    <source>
        <dbReference type="ARBA" id="ARBA00005303"/>
    </source>
</evidence>
<feature type="region of interest" description="Disordered" evidence="2">
    <location>
        <begin position="33"/>
        <end position="84"/>
    </location>
</feature>
<dbReference type="AlphaFoldDB" id="A0A9P0QRZ6"/>
<proteinExistence type="inferred from homology"/>
<feature type="compositionally biased region" description="Low complexity" evidence="2">
    <location>
        <begin position="219"/>
        <end position="236"/>
    </location>
</feature>
<dbReference type="InterPro" id="IPR018958">
    <property type="entry name" value="Knr4/Smi1-like_dom"/>
</dbReference>
<feature type="compositionally biased region" description="Polar residues" evidence="2">
    <location>
        <begin position="497"/>
        <end position="507"/>
    </location>
</feature>
<feature type="compositionally biased region" description="Low complexity" evidence="2">
    <location>
        <begin position="33"/>
        <end position="47"/>
    </location>
</feature>
<dbReference type="Proteomes" id="UP000837801">
    <property type="component" value="Unassembled WGS sequence"/>
</dbReference>
<feature type="compositionally biased region" description="Low complexity" evidence="2">
    <location>
        <begin position="417"/>
        <end position="430"/>
    </location>
</feature>
<dbReference type="GO" id="GO:0043332">
    <property type="term" value="C:mating projection tip"/>
    <property type="evidence" value="ECO:0007669"/>
    <property type="project" value="TreeGrafter"/>
</dbReference>
<accession>A0A9P0QRZ6</accession>
<comment type="caution">
    <text evidence="4">The sequence shown here is derived from an EMBL/GenBank/DDBJ whole genome shotgun (WGS) entry which is preliminary data.</text>
</comment>
<feature type="compositionally biased region" description="Acidic residues" evidence="2">
    <location>
        <begin position="526"/>
        <end position="539"/>
    </location>
</feature>
<feature type="compositionally biased region" description="Low complexity" evidence="2">
    <location>
        <begin position="59"/>
        <end position="76"/>
    </location>
</feature>
<reference evidence="4" key="1">
    <citation type="submission" date="2022-03" db="EMBL/GenBank/DDBJ databases">
        <authorList>
            <person name="Legras J.-L."/>
            <person name="Devillers H."/>
            <person name="Grondin C."/>
        </authorList>
    </citation>
    <scope>NUCLEOTIDE SEQUENCE</scope>
    <source>
        <strain evidence="4">CLIB 1423</strain>
    </source>
</reference>
<dbReference type="InterPro" id="IPR009203">
    <property type="entry name" value="Knr4/Smi1"/>
</dbReference>
<dbReference type="SMART" id="SM00860">
    <property type="entry name" value="SMI1_KNR4"/>
    <property type="match status" value="1"/>
</dbReference>
<dbReference type="PANTHER" id="PTHR47432:SF1">
    <property type="entry name" value="CELL WALL ASSEMBLY REGULATOR SMI1"/>
    <property type="match status" value="1"/>
</dbReference>
<dbReference type="InterPro" id="IPR051873">
    <property type="entry name" value="KNR4/SMI1_regulator"/>
</dbReference>
<sequence>MGIFDEIKSFVHSITTEDHYASFDSPYKNSTISGTSGSVSEGGSSSSRLHELGRLAGGNSSSQSLNNSSRNNSQTNVVGYRPGLRSSATNLNGSDLQLQNLNASGQPPLPSIDSLWNRIETWVDEEYPELGDNLNYGVTTADLNEFENDISCGSLPVEFRQFYKIHDGQMRGGEPTGLILGLTLLDIESIAEEYKIWGKVAVRLEKQQYIMQHQSKVPGSLREGTSSSSGSPYSAGASGPNNLNNNFLANQKSLPPQAVQCVYSHKGWIPFVKDDGGNQIAIDLAPGPTGIWGQIIIFGRDFDTKIVIASSFQEFIFNFVTDLENGNFQIDQDEGNESYGYLEISRNDDDYMIGAEEENQGELNFLDRSKEFTKSKEKLSYIEVQKRRALRKFGISNIEHFSTSFVPHRIKKTNPAQQQQQQQQSQQQSQASDNKGSGFGTPRTTSPSVIPKVSSPLINMEASASQVGLTKETLIDETKKEEAITNDDPKVEKNEESTTIDTTNANATEPEAVVETIPEAATEPESVPEEIPAADEEPEVEKNSNSGVDSVADDLKEVAI</sequence>
<feature type="domain" description="Knr4/Smi1-like" evidence="3">
    <location>
        <begin position="137"/>
        <end position="318"/>
    </location>
</feature>
<evidence type="ECO:0000313" key="4">
    <source>
        <dbReference type="EMBL" id="CAH2354433.1"/>
    </source>
</evidence>
<dbReference type="OrthoDB" id="2305498at2759"/>
<dbReference type="GO" id="GO:0070880">
    <property type="term" value="P:fungal-type cell wall beta-glucan biosynthetic process"/>
    <property type="evidence" value="ECO:0007669"/>
    <property type="project" value="TreeGrafter"/>
</dbReference>
<dbReference type="InterPro" id="IPR037883">
    <property type="entry name" value="Knr4/Smi1-like_sf"/>
</dbReference>
<dbReference type="PANTHER" id="PTHR47432">
    <property type="entry name" value="CELL WALL ASSEMBLY REGULATOR SMI1"/>
    <property type="match status" value="1"/>
</dbReference>